<organism evidence="1">
    <name type="scientific">Arundo donax</name>
    <name type="common">Giant reed</name>
    <name type="synonym">Donax arundinaceus</name>
    <dbReference type="NCBI Taxonomy" id="35708"/>
    <lineage>
        <taxon>Eukaryota</taxon>
        <taxon>Viridiplantae</taxon>
        <taxon>Streptophyta</taxon>
        <taxon>Embryophyta</taxon>
        <taxon>Tracheophyta</taxon>
        <taxon>Spermatophyta</taxon>
        <taxon>Magnoliopsida</taxon>
        <taxon>Liliopsida</taxon>
        <taxon>Poales</taxon>
        <taxon>Poaceae</taxon>
        <taxon>PACMAD clade</taxon>
        <taxon>Arundinoideae</taxon>
        <taxon>Arundineae</taxon>
        <taxon>Arundo</taxon>
    </lineage>
</organism>
<dbReference type="EMBL" id="GBRH01271010">
    <property type="protein sequence ID" value="JAD26885.1"/>
    <property type="molecule type" value="Transcribed_RNA"/>
</dbReference>
<name>A0A0A8YPW0_ARUDO</name>
<protein>
    <submittedName>
        <fullName evidence="1">Uncharacterized protein</fullName>
    </submittedName>
</protein>
<evidence type="ECO:0000313" key="1">
    <source>
        <dbReference type="EMBL" id="JAD26885.1"/>
    </source>
</evidence>
<reference evidence="1" key="1">
    <citation type="submission" date="2014-09" db="EMBL/GenBank/DDBJ databases">
        <authorList>
            <person name="Magalhaes I.L.F."/>
            <person name="Oliveira U."/>
            <person name="Santos F.R."/>
            <person name="Vidigal T.H.D.A."/>
            <person name="Brescovit A.D."/>
            <person name="Santos A.J."/>
        </authorList>
    </citation>
    <scope>NUCLEOTIDE SEQUENCE</scope>
    <source>
        <tissue evidence="1">Shoot tissue taken approximately 20 cm above the soil surface</tissue>
    </source>
</reference>
<reference evidence="1" key="2">
    <citation type="journal article" date="2015" name="Data Brief">
        <title>Shoot transcriptome of the giant reed, Arundo donax.</title>
        <authorList>
            <person name="Barrero R.A."/>
            <person name="Guerrero F.D."/>
            <person name="Moolhuijzen P."/>
            <person name="Goolsby J.A."/>
            <person name="Tidwell J."/>
            <person name="Bellgard S.E."/>
            <person name="Bellgard M.I."/>
        </authorList>
    </citation>
    <scope>NUCLEOTIDE SEQUENCE</scope>
    <source>
        <tissue evidence="1">Shoot tissue taken approximately 20 cm above the soil surface</tissue>
    </source>
</reference>
<sequence length="62" mass="7290">MGRRRRQRRLGIGEEGVDCGGVKVCLLLFIFFYSERKYTEAHQRVFGFCRLAFRVSFVNSLI</sequence>
<dbReference type="AlphaFoldDB" id="A0A0A8YPW0"/>
<proteinExistence type="predicted"/>
<accession>A0A0A8YPW0</accession>